<dbReference type="EMBL" id="LGGO01000029">
    <property type="protein sequence ID" value="KUK77482.1"/>
    <property type="molecule type" value="Genomic_DNA"/>
</dbReference>
<comment type="caution">
    <text evidence="4">The sequence shown here is derived from an EMBL/GenBank/DDBJ whole genome shotgun (WGS) entry which is preliminary data.</text>
</comment>
<protein>
    <submittedName>
        <fullName evidence="4">Plasminogen</fullName>
    </submittedName>
</protein>
<evidence type="ECO:0000259" key="3">
    <source>
        <dbReference type="Pfam" id="PF10102"/>
    </source>
</evidence>
<reference evidence="5" key="1">
    <citation type="journal article" date="2015" name="MBio">
        <title>Genome-Resolved Metagenomic Analysis Reveals Roles for Candidate Phyla and Other Microbial Community Members in Biogeochemical Transformations in Oil Reservoirs.</title>
        <authorList>
            <person name="Hu P."/>
            <person name="Tom L."/>
            <person name="Singh A."/>
            <person name="Thomas B.C."/>
            <person name="Baker B.J."/>
            <person name="Piceno Y.M."/>
            <person name="Andersen G.L."/>
            <person name="Banfield J.F."/>
        </authorList>
    </citation>
    <scope>NUCLEOTIDE SEQUENCE [LARGE SCALE GENOMIC DNA]</scope>
</reference>
<dbReference type="AlphaFoldDB" id="A0A117M0F1"/>
<dbReference type="Pfam" id="PF10102">
    <property type="entry name" value="DUF2341"/>
    <property type="match status" value="1"/>
</dbReference>
<dbReference type="Proteomes" id="UP000053904">
    <property type="component" value="Unassembled WGS sequence"/>
</dbReference>
<feature type="compositionally biased region" description="Basic and acidic residues" evidence="1">
    <location>
        <begin position="478"/>
        <end position="491"/>
    </location>
</feature>
<gene>
    <name evidence="4" type="ORF">XD93_0302</name>
</gene>
<evidence type="ECO:0000256" key="1">
    <source>
        <dbReference type="SAM" id="MobiDB-lite"/>
    </source>
</evidence>
<feature type="compositionally biased region" description="Polar residues" evidence="1">
    <location>
        <begin position="508"/>
        <end position="518"/>
    </location>
</feature>
<evidence type="ECO:0000256" key="2">
    <source>
        <dbReference type="SAM" id="Phobius"/>
    </source>
</evidence>
<feature type="compositionally biased region" description="Low complexity" evidence="1">
    <location>
        <begin position="494"/>
        <end position="507"/>
    </location>
</feature>
<feature type="domain" description="DUF2341" evidence="3">
    <location>
        <begin position="88"/>
        <end position="153"/>
    </location>
</feature>
<proteinExistence type="predicted"/>
<dbReference type="Pfam" id="PF25788">
    <property type="entry name" value="Ig_Rha78A_N"/>
    <property type="match status" value="2"/>
</dbReference>
<name>A0A117M0F1_9BACT</name>
<feature type="compositionally biased region" description="Basic and acidic residues" evidence="1">
    <location>
        <begin position="453"/>
        <end position="471"/>
    </location>
</feature>
<dbReference type="Gene3D" id="2.60.40.10">
    <property type="entry name" value="Immunoglobulins"/>
    <property type="match status" value="2"/>
</dbReference>
<feature type="transmembrane region" description="Helical" evidence="2">
    <location>
        <begin position="12"/>
        <end position="34"/>
    </location>
</feature>
<evidence type="ECO:0000313" key="4">
    <source>
        <dbReference type="EMBL" id="KUK77482.1"/>
    </source>
</evidence>
<keyword evidence="2" id="KW-0812">Transmembrane</keyword>
<accession>A0A117M0F1</accession>
<sequence length="741" mass="83241">MIQMKLKKITKKILFIISTILFILVSGVVFYFLFIKTDYDSIWYSESWSYRKAIFLEVPNTISNIEQDLLIQVDTQKLISEGKLQNECQDLRFIDEDNSTSLRYWIEGGCNTTYTQIWVRVRIPRETQKIIYMYYGNKLAPSGQEPWNGEFISISLNDCSKGWSTVEDLKGRFPLGNSEYGQSGGELSHYHKIFESIQEENCQEKVLAASTIQDDCNPESDNILSNITTSFAYVPNYLDVNFCSSKDGYLPQNSIILSEYTTPAGWEHVSELNDKSPRGLDDLKFTSSQSHNHNSTCINAELSYTSGKIKYLSLNSVNSTNRIKIEPQYFTTNFISNRNVASIPHRAILMFTQLPPLGWEKFEDIEGRMIKGSSNNFASTGGTEDHSHITSLDFSIKNSTSQKIPNIDLEQLCLPLETNGITLLPSSNLPPYLTVIYGKKKSSGITKIQMETGESKEVRDSKTNDEQKSSEEIEISFDDEKTKEDVQKDDGEVLGAATPTTPTGLLTEGQTNPTNITDPTPEFSAIYNDPDTLDTSSFYEIEVNTASDFSGTVMWDSNKMNMTTTNQGERSPDITYLGDTLIESTTYYWRIRFWDSDDNVSPWSSTASFTLDSTPTASSLLTCGFTNPTFITNNLTFSAIYTDPGNSNATSYEIEVNTASDFTGAVMWDSGKTSTSIASENRSPDYVFNGTPLAHEGTTYYVRLRFWDGNDTPTDWATGQFVDILKGFKLDGLNLDGLKLD</sequence>
<keyword evidence="2" id="KW-1133">Transmembrane helix</keyword>
<dbReference type="PANTHER" id="PTHR33307">
    <property type="entry name" value="ALPHA-RHAMNOSIDASE (EUROFUNG)"/>
    <property type="match status" value="1"/>
</dbReference>
<dbReference type="InterPro" id="IPR013783">
    <property type="entry name" value="Ig-like_fold"/>
</dbReference>
<keyword evidence="2" id="KW-0472">Membrane</keyword>
<dbReference type="PANTHER" id="PTHR33307:SF11">
    <property type="entry name" value="ALPHA-L-RHAMNOSIDASE"/>
    <property type="match status" value="1"/>
</dbReference>
<feature type="region of interest" description="Disordered" evidence="1">
    <location>
        <begin position="451"/>
        <end position="519"/>
    </location>
</feature>
<dbReference type="InterPro" id="IPR016007">
    <property type="entry name" value="Alpha_rhamnosid"/>
</dbReference>
<evidence type="ECO:0000313" key="5">
    <source>
        <dbReference type="Proteomes" id="UP000053904"/>
    </source>
</evidence>
<organism evidence="4 5">
    <name type="scientific">candidate division WS6 bacterium 34_10</name>
    <dbReference type="NCBI Taxonomy" id="1641389"/>
    <lineage>
        <taxon>Bacteria</taxon>
        <taxon>Candidatus Dojkabacteria</taxon>
    </lineage>
</organism>
<dbReference type="InterPro" id="IPR018765">
    <property type="entry name" value="DUF2341"/>
</dbReference>